<comment type="catalytic activity">
    <reaction evidence="7 8">
        <text>shikimate + NADP(+) = 3-dehydroshikimate + NADPH + H(+)</text>
        <dbReference type="Rhea" id="RHEA:17737"/>
        <dbReference type="ChEBI" id="CHEBI:15378"/>
        <dbReference type="ChEBI" id="CHEBI:16630"/>
        <dbReference type="ChEBI" id="CHEBI:36208"/>
        <dbReference type="ChEBI" id="CHEBI:57783"/>
        <dbReference type="ChEBI" id="CHEBI:58349"/>
        <dbReference type="EC" id="1.1.1.25"/>
    </reaction>
</comment>
<evidence type="ECO:0000313" key="10">
    <source>
        <dbReference type="EMBL" id="MFL0250396.1"/>
    </source>
</evidence>
<feature type="active site" description="Proton acceptor" evidence="8">
    <location>
        <position position="160"/>
    </location>
</feature>
<feature type="binding site" evidence="8">
    <location>
        <position position="305"/>
    </location>
    <ligand>
        <name>NADP(+)</name>
        <dbReference type="ChEBI" id="CHEBI:58349"/>
    </ligand>
</feature>
<dbReference type="NCBIfam" id="TIGR00507">
    <property type="entry name" value="aroE"/>
    <property type="match status" value="1"/>
</dbReference>
<evidence type="ECO:0000259" key="9">
    <source>
        <dbReference type="PROSITE" id="PS51168"/>
    </source>
</evidence>
<dbReference type="InterPro" id="IPR046346">
    <property type="entry name" value="Aminoacid_DH-like_N_sf"/>
</dbReference>
<feature type="binding site" evidence="8">
    <location>
        <position position="335"/>
    </location>
    <ligand>
        <name>shikimate</name>
        <dbReference type="ChEBI" id="CHEBI:36208"/>
    </ligand>
</feature>
<evidence type="ECO:0000256" key="2">
    <source>
        <dbReference type="ARBA" id="ARBA00012962"/>
    </source>
</evidence>
<gene>
    <name evidence="8 10" type="primary">aroE</name>
    <name evidence="10" type="ORF">ACJDT4_08160</name>
</gene>
<keyword evidence="6 8" id="KW-0057">Aromatic amino acid biosynthesis</keyword>
<dbReference type="SUPFAM" id="SSF48600">
    <property type="entry name" value="Chorismate mutase II"/>
    <property type="match status" value="1"/>
</dbReference>
<feature type="domain" description="Chorismate mutase" evidence="9">
    <location>
        <begin position="1"/>
        <end position="88"/>
    </location>
</feature>
<dbReference type="InterPro" id="IPR002701">
    <property type="entry name" value="CM_II_prokaryot"/>
</dbReference>
<evidence type="ECO:0000256" key="3">
    <source>
        <dbReference type="ARBA" id="ARBA00022605"/>
    </source>
</evidence>
<name>A0ABW8TDI2_9CLOT</name>
<dbReference type="EC" id="1.1.1.25" evidence="2 8"/>
<comment type="pathway">
    <text evidence="1 8">Metabolic intermediate biosynthesis; chorismate biosynthesis; chorismate from D-erythrose 4-phosphate and phosphoenolpyruvate: step 4/7.</text>
</comment>
<dbReference type="InterPro" id="IPR036291">
    <property type="entry name" value="NAD(P)-bd_dom_sf"/>
</dbReference>
<dbReference type="Pfam" id="PF01817">
    <property type="entry name" value="CM_2"/>
    <property type="match status" value="1"/>
</dbReference>
<dbReference type="InterPro" id="IPR011342">
    <property type="entry name" value="Shikimate_DH"/>
</dbReference>
<comment type="similarity">
    <text evidence="8">Belongs to the shikimate dehydrogenase family.</text>
</comment>
<dbReference type="SMART" id="SM00830">
    <property type="entry name" value="CM_2"/>
    <property type="match status" value="1"/>
</dbReference>
<dbReference type="PANTHER" id="PTHR21089:SF1">
    <property type="entry name" value="BIFUNCTIONAL 3-DEHYDROQUINATE DEHYDRATASE_SHIKIMATE DEHYDROGENASE, CHLOROPLASTIC"/>
    <property type="match status" value="1"/>
</dbReference>
<accession>A0ABW8TDI2</accession>
<dbReference type="Gene3D" id="3.40.50.10860">
    <property type="entry name" value="Leucine Dehydrogenase, chain A, domain 1"/>
    <property type="match status" value="1"/>
</dbReference>
<dbReference type="InterPro" id="IPR022893">
    <property type="entry name" value="Shikimate_DH_fam"/>
</dbReference>
<dbReference type="Proteomes" id="UP001623592">
    <property type="component" value="Unassembled WGS sequence"/>
</dbReference>
<dbReference type="Pfam" id="PF08501">
    <property type="entry name" value="Shikimate_dh_N"/>
    <property type="match status" value="1"/>
</dbReference>
<dbReference type="SUPFAM" id="SSF53223">
    <property type="entry name" value="Aminoacid dehydrogenase-like, N-terminal domain"/>
    <property type="match status" value="1"/>
</dbReference>
<dbReference type="RefSeq" id="WP_406787066.1">
    <property type="nucleotide sequence ID" value="NZ_JBJIAA010000006.1"/>
</dbReference>
<sequence>MSELDNIRDEIDEVDKELTELFEKRMGLVKKVADYKKKNNLPVLNSKREKEVIAKNISYLEDKKLSASLECFFTNLMNVSKKLEEDKIGQKKEKNFEIYGLLGEKLGHSFSPDIHKVVFEKFGKKAIYNLFEMPNDKIKEALEGFRLINCRGINVTIPYKTEVIKFLDYISKEAESIGAVNTLKFSGNKLGGYNTDYLGFGKMLKKFDISVQGSTCVVLGSGGAAKAVVQYISDNQCEKLYIVSRNKERASKDFSKFQVIDYKELENIKNGDIIINCTPVGMFPKVGVSPVNKEIIARFKAAVDIICNPIETEFLKYARESKIKAVNGIYMLVSQAIASEEIWNDISIDEEIVDEIYEKLLEEVSGHGEK</sequence>
<proteinExistence type="inferred from homology"/>
<dbReference type="SUPFAM" id="SSF51735">
    <property type="entry name" value="NAD(P)-binding Rossmann-fold domains"/>
    <property type="match status" value="1"/>
</dbReference>
<feature type="binding site" evidence="8">
    <location>
        <position position="156"/>
    </location>
    <ligand>
        <name>shikimate</name>
        <dbReference type="ChEBI" id="CHEBI:36208"/>
    </ligand>
</feature>
<keyword evidence="5 8" id="KW-0560">Oxidoreductase</keyword>
<dbReference type="Gene3D" id="3.40.50.720">
    <property type="entry name" value="NAD(P)-binding Rossmann-like Domain"/>
    <property type="match status" value="1"/>
</dbReference>
<keyword evidence="4 8" id="KW-0521">NADP</keyword>
<dbReference type="InterPro" id="IPR036263">
    <property type="entry name" value="Chorismate_II_sf"/>
</dbReference>
<reference evidence="10 11" key="1">
    <citation type="submission" date="2024-11" db="EMBL/GenBank/DDBJ databases">
        <authorList>
            <person name="Heng Y.C."/>
            <person name="Lim A.C.H."/>
            <person name="Lee J.K.Y."/>
            <person name="Kittelmann S."/>
        </authorList>
    </citation>
    <scope>NUCLEOTIDE SEQUENCE [LARGE SCALE GENOMIC DNA]</scope>
    <source>
        <strain evidence="10 11">WILCCON 0114</strain>
    </source>
</reference>
<evidence type="ECO:0000256" key="5">
    <source>
        <dbReference type="ARBA" id="ARBA00023002"/>
    </source>
</evidence>
<dbReference type="GO" id="GO:0004764">
    <property type="term" value="F:shikimate 3-dehydrogenase (NADP+) activity"/>
    <property type="evidence" value="ECO:0007669"/>
    <property type="project" value="UniProtKB-EC"/>
</dbReference>
<evidence type="ECO:0000256" key="7">
    <source>
        <dbReference type="ARBA" id="ARBA00049442"/>
    </source>
</evidence>
<dbReference type="InterPro" id="IPR006151">
    <property type="entry name" value="Shikm_DH/Glu-tRNA_Rdtase"/>
</dbReference>
<organism evidence="10 11">
    <name type="scientific">Clostridium neuense</name>
    <dbReference type="NCBI Taxonomy" id="1728934"/>
    <lineage>
        <taxon>Bacteria</taxon>
        <taxon>Bacillati</taxon>
        <taxon>Bacillota</taxon>
        <taxon>Clostridia</taxon>
        <taxon>Eubacteriales</taxon>
        <taxon>Clostridiaceae</taxon>
        <taxon>Clostridium</taxon>
    </lineage>
</organism>
<evidence type="ECO:0000256" key="4">
    <source>
        <dbReference type="ARBA" id="ARBA00022857"/>
    </source>
</evidence>
<dbReference type="CDD" id="cd01065">
    <property type="entry name" value="NAD_bind_Shikimate_DH"/>
    <property type="match status" value="1"/>
</dbReference>
<keyword evidence="11" id="KW-1185">Reference proteome</keyword>
<dbReference type="EMBL" id="JBJIAA010000006">
    <property type="protein sequence ID" value="MFL0250396.1"/>
    <property type="molecule type" value="Genomic_DNA"/>
</dbReference>
<feature type="binding site" evidence="8">
    <location>
        <begin position="109"/>
        <end position="111"/>
    </location>
    <ligand>
        <name>shikimate</name>
        <dbReference type="ChEBI" id="CHEBI:36208"/>
    </ligand>
</feature>
<dbReference type="Pfam" id="PF01488">
    <property type="entry name" value="Shikimate_DH"/>
    <property type="match status" value="1"/>
</dbReference>
<dbReference type="HAMAP" id="MF_00222">
    <property type="entry name" value="Shikimate_DH_AroE"/>
    <property type="match status" value="1"/>
</dbReference>
<dbReference type="PROSITE" id="PS51168">
    <property type="entry name" value="CHORISMATE_MUT_2"/>
    <property type="match status" value="1"/>
</dbReference>
<dbReference type="InterPro" id="IPR013708">
    <property type="entry name" value="Shikimate_DH-bd_N"/>
</dbReference>
<feature type="binding site" evidence="8">
    <location>
        <position position="196"/>
    </location>
    <ligand>
        <name>shikimate</name>
        <dbReference type="ChEBI" id="CHEBI:36208"/>
    </ligand>
</feature>
<feature type="binding site" evidence="8">
    <location>
        <position position="181"/>
    </location>
    <ligand>
        <name>shikimate</name>
        <dbReference type="ChEBI" id="CHEBI:36208"/>
    </ligand>
</feature>
<dbReference type="Gene3D" id="1.20.59.10">
    <property type="entry name" value="Chorismate mutase"/>
    <property type="match status" value="1"/>
</dbReference>
<feature type="binding site" evidence="8">
    <location>
        <position position="328"/>
    </location>
    <ligand>
        <name>NADP(+)</name>
        <dbReference type="ChEBI" id="CHEBI:58349"/>
    </ligand>
</feature>
<dbReference type="NCBIfam" id="TIGR01805">
    <property type="entry name" value="CM_mono_grmpos"/>
    <property type="match status" value="1"/>
</dbReference>
<keyword evidence="3 8" id="KW-0028">Amino-acid biosynthesis</keyword>
<evidence type="ECO:0000256" key="8">
    <source>
        <dbReference type="HAMAP-Rule" id="MF_00222"/>
    </source>
</evidence>
<feature type="binding site" evidence="8">
    <location>
        <begin position="220"/>
        <end position="224"/>
    </location>
    <ligand>
        <name>NADP(+)</name>
        <dbReference type="ChEBI" id="CHEBI:58349"/>
    </ligand>
</feature>
<comment type="subunit">
    <text evidence="8">Homodimer.</text>
</comment>
<protein>
    <recommendedName>
        <fullName evidence="2 8">Shikimate dehydrogenase (NADP(+))</fullName>
        <shortName evidence="8">SDH</shortName>
        <ecNumber evidence="2 8">1.1.1.25</ecNumber>
    </recommendedName>
</protein>
<evidence type="ECO:0000313" key="11">
    <source>
        <dbReference type="Proteomes" id="UP001623592"/>
    </source>
</evidence>
<evidence type="ECO:0000256" key="6">
    <source>
        <dbReference type="ARBA" id="ARBA00023141"/>
    </source>
</evidence>
<dbReference type="PANTHER" id="PTHR21089">
    <property type="entry name" value="SHIKIMATE DEHYDROGENASE"/>
    <property type="match status" value="1"/>
</dbReference>
<dbReference type="InterPro" id="IPR036979">
    <property type="entry name" value="CM_dom_sf"/>
</dbReference>
<comment type="caution">
    <text evidence="10">The sequence shown here is derived from an EMBL/GenBank/DDBJ whole genome shotgun (WGS) entry which is preliminary data.</text>
</comment>
<evidence type="ECO:0000256" key="1">
    <source>
        <dbReference type="ARBA" id="ARBA00004871"/>
    </source>
</evidence>
<dbReference type="InterPro" id="IPR011279">
    <property type="entry name" value="Chorismate_mutase_GmP"/>
</dbReference>
<comment type="caution">
    <text evidence="8">Lacks conserved residue(s) required for the propagation of feature annotation.</text>
</comment>
<comment type="function">
    <text evidence="8">Involved in the biosynthesis of the chorismate, which leads to the biosynthesis of aromatic amino acids. Catalyzes the reversible NADPH linked reduction of 3-dehydroshikimate (DHSA) to yield shikimate (SA).</text>
</comment>